<protein>
    <recommendedName>
        <fullName evidence="5">Zinc finger PHD-type domain-containing protein</fullName>
    </recommendedName>
</protein>
<keyword evidence="2" id="KW-0863">Zinc-finger</keyword>
<accession>A0A1M2W603</accession>
<dbReference type="Proteomes" id="UP000184267">
    <property type="component" value="Unassembled WGS sequence"/>
</dbReference>
<dbReference type="EMBL" id="MNAD01000185">
    <property type="protein sequence ID" value="OJT15291.1"/>
    <property type="molecule type" value="Genomic_DNA"/>
</dbReference>
<dbReference type="InterPro" id="IPR013083">
    <property type="entry name" value="Znf_RING/FYVE/PHD"/>
</dbReference>
<evidence type="ECO:0000256" key="1">
    <source>
        <dbReference type="ARBA" id="ARBA00022723"/>
    </source>
</evidence>
<evidence type="ECO:0000256" key="4">
    <source>
        <dbReference type="SAM" id="MobiDB-lite"/>
    </source>
</evidence>
<feature type="region of interest" description="Disordered" evidence="4">
    <location>
        <begin position="1"/>
        <end position="135"/>
    </location>
</feature>
<dbReference type="PANTHER" id="PTHR47793:SF1">
    <property type="entry name" value="HISTONE DEACETYLASE COMPLEX SUBUNIT CTI6"/>
    <property type="match status" value="1"/>
</dbReference>
<dbReference type="OMA" id="RPRYMNP"/>
<keyword evidence="7" id="KW-1185">Reference proteome</keyword>
<feature type="region of interest" description="Disordered" evidence="4">
    <location>
        <begin position="554"/>
        <end position="577"/>
    </location>
</feature>
<evidence type="ECO:0000313" key="7">
    <source>
        <dbReference type="Proteomes" id="UP000184267"/>
    </source>
</evidence>
<feature type="compositionally biased region" description="Polar residues" evidence="4">
    <location>
        <begin position="383"/>
        <end position="396"/>
    </location>
</feature>
<dbReference type="SMART" id="SM00249">
    <property type="entry name" value="PHD"/>
    <property type="match status" value="1"/>
</dbReference>
<dbReference type="OrthoDB" id="79252at2759"/>
<dbReference type="PANTHER" id="PTHR47793">
    <property type="entry name" value="HISTONE DEACETYLASE COMPLEX SUBUNIT CTI6"/>
    <property type="match status" value="1"/>
</dbReference>
<evidence type="ECO:0000313" key="6">
    <source>
        <dbReference type="EMBL" id="OJT15291.1"/>
    </source>
</evidence>
<dbReference type="GO" id="GO:0070210">
    <property type="term" value="C:Rpd3L-Expanded complex"/>
    <property type="evidence" value="ECO:0007669"/>
    <property type="project" value="TreeGrafter"/>
</dbReference>
<keyword evidence="3" id="KW-0862">Zinc</keyword>
<feature type="compositionally biased region" description="Acidic residues" evidence="4">
    <location>
        <begin position="110"/>
        <end position="133"/>
    </location>
</feature>
<dbReference type="STRING" id="154538.A0A1M2W603"/>
<gene>
    <name evidence="6" type="ORF">TRAPUB_8139</name>
</gene>
<reference evidence="6 7" key="1">
    <citation type="submission" date="2016-10" db="EMBL/GenBank/DDBJ databases">
        <title>Genome sequence of the basidiomycete white-rot fungus Trametes pubescens.</title>
        <authorList>
            <person name="Makela M.R."/>
            <person name="Granchi Z."/>
            <person name="Peng M."/>
            <person name="De Vries R.P."/>
            <person name="Grigoriev I."/>
            <person name="Riley R."/>
            <person name="Hilden K."/>
        </authorList>
    </citation>
    <scope>NUCLEOTIDE SEQUENCE [LARGE SCALE GENOMIC DNA]</scope>
    <source>
        <strain evidence="6 7">FBCC735</strain>
    </source>
</reference>
<feature type="region of interest" description="Disordered" evidence="4">
    <location>
        <begin position="274"/>
        <end position="417"/>
    </location>
</feature>
<dbReference type="InterPro" id="IPR001965">
    <property type="entry name" value="Znf_PHD"/>
</dbReference>
<dbReference type="AlphaFoldDB" id="A0A1M2W603"/>
<proteinExistence type="predicted"/>
<dbReference type="InterPro" id="IPR053051">
    <property type="entry name" value="HDAC_complex_subunit"/>
</dbReference>
<comment type="caution">
    <text evidence="6">The sequence shown here is derived from an EMBL/GenBank/DDBJ whole genome shotgun (WGS) entry which is preliminary data.</text>
</comment>
<feature type="domain" description="Zinc finger PHD-type" evidence="5">
    <location>
        <begin position="137"/>
        <end position="183"/>
    </location>
</feature>
<evidence type="ECO:0000256" key="3">
    <source>
        <dbReference type="ARBA" id="ARBA00022833"/>
    </source>
</evidence>
<dbReference type="GO" id="GO:0008270">
    <property type="term" value="F:zinc ion binding"/>
    <property type="evidence" value="ECO:0007669"/>
    <property type="project" value="UniProtKB-KW"/>
</dbReference>
<dbReference type="GO" id="GO:0061188">
    <property type="term" value="P:negative regulation of rDNA heterochromatin formation"/>
    <property type="evidence" value="ECO:0007669"/>
    <property type="project" value="TreeGrafter"/>
</dbReference>
<organism evidence="6 7">
    <name type="scientific">Trametes pubescens</name>
    <name type="common">White-rot fungus</name>
    <dbReference type="NCBI Taxonomy" id="154538"/>
    <lineage>
        <taxon>Eukaryota</taxon>
        <taxon>Fungi</taxon>
        <taxon>Dikarya</taxon>
        <taxon>Basidiomycota</taxon>
        <taxon>Agaricomycotina</taxon>
        <taxon>Agaricomycetes</taxon>
        <taxon>Polyporales</taxon>
        <taxon>Polyporaceae</taxon>
        <taxon>Trametes</taxon>
    </lineage>
</organism>
<dbReference type="InterPro" id="IPR011011">
    <property type="entry name" value="Znf_FYVE_PHD"/>
</dbReference>
<sequence length="626" mass="67841">MANVATMGPPPSPKEPRRSGRRPMPSSSKSPAGSPPSEAAPKPKDHASKPSLNPSHTNGRTKRAKNEDIDEPLEELPKNGVNGNGGASRSKRKGKEKEKMALVVTIPQDENQENVELVGDDGVGETGEDEEEGGVTRCICEDEGDQGEFMAQCEECKAWQHGVCMGYAEPELVPQHYFCEQCRPDQWTELIEQWTVKRARHSSTRSHPPTTPSVANAPRDSRSHSPTVLMKAPKRRNTMNSRDAAYEESVQALIEATKSEAGIFDLPPRTPVSAVSVNGSLNGHPHPDHDVESVTNPKKKRKRTDDDAASVKRTRSVSITSDRPPLSALPRDPTPQSAPKAPPPPPPSAGAARTANARNKRNASRKTQAQDMASVDGDEAGSSAPNRRQASNNRAKATNGPEHHSRRGQGNAIASASGGNSAAARAYHNSHAYVVSQQPLFTSWNLPDYLAHLEPMLPTDIPRPLEVRGSVLDGNSRESLDRTTERGVKVKWPSKRMSVGDMNKRVRSLVEWVGREQAAAMERMRRKEALDKVLQESRAHDGAAATLADAGADGMDLDGAASEKPASREKAAPPFDSAALALAPGATSEDATMKMMEELMEELIRFQERFGPGAKAKERDRRGVTL</sequence>
<feature type="region of interest" description="Disordered" evidence="4">
    <location>
        <begin position="199"/>
        <end position="244"/>
    </location>
</feature>
<dbReference type="Gene3D" id="3.30.40.10">
    <property type="entry name" value="Zinc/RING finger domain, C3HC4 (zinc finger)"/>
    <property type="match status" value="1"/>
</dbReference>
<dbReference type="GO" id="GO:0061186">
    <property type="term" value="P:negative regulation of silent mating-type cassette heterochromatin formation"/>
    <property type="evidence" value="ECO:0007669"/>
    <property type="project" value="TreeGrafter"/>
</dbReference>
<dbReference type="SUPFAM" id="SSF57903">
    <property type="entry name" value="FYVE/PHD zinc finger"/>
    <property type="match status" value="1"/>
</dbReference>
<feature type="compositionally biased region" description="Low complexity" evidence="4">
    <location>
        <begin position="22"/>
        <end position="40"/>
    </location>
</feature>
<keyword evidence="1" id="KW-0479">Metal-binding</keyword>
<name>A0A1M2W603_TRAPU</name>
<dbReference type="Pfam" id="PF20826">
    <property type="entry name" value="PHD_5"/>
    <property type="match status" value="1"/>
</dbReference>
<evidence type="ECO:0000256" key="2">
    <source>
        <dbReference type="ARBA" id="ARBA00022771"/>
    </source>
</evidence>
<evidence type="ECO:0000259" key="5">
    <source>
        <dbReference type="SMART" id="SM00249"/>
    </source>
</evidence>
<dbReference type="GO" id="GO:0033698">
    <property type="term" value="C:Rpd3L complex"/>
    <property type="evidence" value="ECO:0007669"/>
    <property type="project" value="TreeGrafter"/>
</dbReference>